<comment type="caution">
    <text evidence="4">The sequence shown here is derived from an EMBL/GenBank/DDBJ whole genome shotgun (WGS) entry which is preliminary data.</text>
</comment>
<dbReference type="InterPro" id="IPR011109">
    <property type="entry name" value="DNA_bind_recombinase_dom"/>
</dbReference>
<dbReference type="GO" id="GO:0003677">
    <property type="term" value="F:DNA binding"/>
    <property type="evidence" value="ECO:0007669"/>
    <property type="project" value="UniProtKB-KW"/>
</dbReference>
<dbReference type="PANTHER" id="PTHR30461">
    <property type="entry name" value="DNA-INVERTASE FROM LAMBDOID PROPHAGE"/>
    <property type="match status" value="1"/>
</dbReference>
<evidence type="ECO:0000256" key="1">
    <source>
        <dbReference type="ARBA" id="ARBA00023125"/>
    </source>
</evidence>
<dbReference type="Pfam" id="PF00239">
    <property type="entry name" value="Resolvase"/>
    <property type="match status" value="1"/>
</dbReference>
<dbReference type="Proteomes" id="UP000568022">
    <property type="component" value="Unassembled WGS sequence"/>
</dbReference>
<accession>A0A7W8FAF7</accession>
<dbReference type="InterPro" id="IPR006119">
    <property type="entry name" value="Resolv_N"/>
</dbReference>
<evidence type="ECO:0000313" key="4">
    <source>
        <dbReference type="EMBL" id="MBB5127190.1"/>
    </source>
</evidence>
<dbReference type="GO" id="GO:0000150">
    <property type="term" value="F:DNA strand exchange activity"/>
    <property type="evidence" value="ECO:0007669"/>
    <property type="project" value="InterPro"/>
</dbReference>
<dbReference type="InterPro" id="IPR036162">
    <property type="entry name" value="Resolvase-like_N_sf"/>
</dbReference>
<dbReference type="EMBL" id="JACHJE010000008">
    <property type="protein sequence ID" value="MBB5127190.1"/>
    <property type="molecule type" value="Genomic_DNA"/>
</dbReference>
<dbReference type="FunFam" id="3.90.1750.20:FF:000003">
    <property type="entry name" value="Serine recombinase"/>
    <property type="match status" value="1"/>
</dbReference>
<proteinExistence type="predicted"/>
<dbReference type="SMART" id="SM00857">
    <property type="entry name" value="Resolvase"/>
    <property type="match status" value="1"/>
</dbReference>
<reference evidence="4 5" key="1">
    <citation type="submission" date="2020-08" db="EMBL/GenBank/DDBJ databases">
        <title>Genomic Encyclopedia of Type Strains, Phase III (KMG-III): the genomes of soil and plant-associated and newly described type strains.</title>
        <authorList>
            <person name="Whitman W."/>
        </authorList>
    </citation>
    <scope>NUCLEOTIDE SEQUENCE [LARGE SCALE GENOMIC DNA]</scope>
    <source>
        <strain evidence="4 5">CECT 3226</strain>
    </source>
</reference>
<dbReference type="Pfam" id="PF07508">
    <property type="entry name" value="Recombinase"/>
    <property type="match status" value="1"/>
</dbReference>
<gene>
    <name evidence="4" type="ORF">FHS32_003932</name>
</gene>
<evidence type="ECO:0000259" key="3">
    <source>
        <dbReference type="PROSITE" id="PS51737"/>
    </source>
</evidence>
<protein>
    <submittedName>
        <fullName evidence="4">Site-specific DNA recombinase</fullName>
    </submittedName>
</protein>
<name>A0A7W8FAF7_9ACTN</name>
<dbReference type="PANTHER" id="PTHR30461:SF2">
    <property type="entry name" value="SERINE RECOMBINASE PINE-RELATED"/>
    <property type="match status" value="1"/>
</dbReference>
<keyword evidence="1" id="KW-0238">DNA-binding</keyword>
<organism evidence="4 5">
    <name type="scientific">Streptomyces griseoloalbus</name>
    <dbReference type="NCBI Taxonomy" id="67303"/>
    <lineage>
        <taxon>Bacteria</taxon>
        <taxon>Bacillati</taxon>
        <taxon>Actinomycetota</taxon>
        <taxon>Actinomycetes</taxon>
        <taxon>Kitasatosporales</taxon>
        <taxon>Streptomycetaceae</taxon>
        <taxon>Streptomyces</taxon>
    </lineage>
</organism>
<dbReference type="InterPro" id="IPR038109">
    <property type="entry name" value="DNA_bind_recomb_sf"/>
</dbReference>
<dbReference type="AlphaFoldDB" id="A0A7W8FAF7"/>
<dbReference type="Gene3D" id="3.40.50.1390">
    <property type="entry name" value="Resolvase, N-terminal catalytic domain"/>
    <property type="match status" value="1"/>
</dbReference>
<evidence type="ECO:0000313" key="5">
    <source>
        <dbReference type="Proteomes" id="UP000568022"/>
    </source>
</evidence>
<evidence type="ECO:0000256" key="2">
    <source>
        <dbReference type="ARBA" id="ARBA00023172"/>
    </source>
</evidence>
<dbReference type="PROSITE" id="PS51737">
    <property type="entry name" value="RECOMBINASE_DNA_BIND"/>
    <property type="match status" value="1"/>
</dbReference>
<keyword evidence="2" id="KW-0233">DNA recombination</keyword>
<feature type="domain" description="Recombinase" evidence="3">
    <location>
        <begin position="184"/>
        <end position="330"/>
    </location>
</feature>
<dbReference type="FunFam" id="3.40.50.1390:FF:000013">
    <property type="entry name" value="Serine recombinase"/>
    <property type="match status" value="1"/>
</dbReference>
<sequence length="558" mass="62887">MSQGRGRTSMARVLGVVRLSRVSDETTSPERQRRSIQRWADQEGHVVVGWVEDIDVSGGVEPWKRPEFGKWLPSTIGKEVSAIEHRIAMEESRADEYDILCALKIDRLSRRVLHVHTLLEWCEKNGKEVATVEDGINLNTQMGKLLLSLIASFAEGELEAIKARAKSSYNHLVKEGRWRGGRTPYGYREEKQETGEGWKLVPDDYGTDTAGTLREIVRRLIEGESANSIARWLNEDTSKTPTSLDAQMIRSGKTPKGSRWTAANTSKVVRSRCVLGQMEVTEEVMVDGKKVKRTRVVRDADGQPLQRAEPLITQAEWELANKKLDENTSQRNGNRKGGSPLLRVAFCTCGEPAYLGPGRNWPYYRCASRTTHKPCPTGSKGIAAHTLEDAVEKAFLLAAGDVEIVRKVFRPGVDYTRDIEEVNRALADLREDREAGLYSSELGKQEYRETYKRLDARREQLIAQPTRPDTWEEIPTGETYRERWSKLSTQHEKGKELRAAGAKAVIHAEPIRGMTAAQAMSVDGHDGMWQHSVGRVQVLIPMDFKQRVRNMAAIRSED</sequence>
<dbReference type="InterPro" id="IPR050639">
    <property type="entry name" value="SSR_resolvase"/>
</dbReference>
<dbReference type="SUPFAM" id="SSF53041">
    <property type="entry name" value="Resolvase-like"/>
    <property type="match status" value="1"/>
</dbReference>
<dbReference type="Gene3D" id="3.90.1750.20">
    <property type="entry name" value="Putative Large Serine Recombinase, Chain B, Domain 2"/>
    <property type="match status" value="1"/>
</dbReference>
<keyword evidence="5" id="KW-1185">Reference proteome</keyword>
<dbReference type="CDD" id="cd00338">
    <property type="entry name" value="Ser_Recombinase"/>
    <property type="match status" value="1"/>
</dbReference>